<evidence type="ECO:0000313" key="1">
    <source>
        <dbReference type="EMBL" id="JAE00373.1"/>
    </source>
</evidence>
<reference evidence="1" key="2">
    <citation type="journal article" date="2015" name="Data Brief">
        <title>Shoot transcriptome of the giant reed, Arundo donax.</title>
        <authorList>
            <person name="Barrero R.A."/>
            <person name="Guerrero F.D."/>
            <person name="Moolhuijzen P."/>
            <person name="Goolsby J.A."/>
            <person name="Tidwell J."/>
            <person name="Bellgard S.E."/>
            <person name="Bellgard M.I."/>
        </authorList>
    </citation>
    <scope>NUCLEOTIDE SEQUENCE</scope>
    <source>
        <tissue evidence="1">Shoot tissue taken approximately 20 cm above the soil surface</tissue>
    </source>
</reference>
<protein>
    <submittedName>
        <fullName evidence="1">Uncharacterized protein</fullName>
    </submittedName>
</protein>
<accession>A0A0A9EWF1</accession>
<dbReference type="EMBL" id="GBRH01197523">
    <property type="protein sequence ID" value="JAE00373.1"/>
    <property type="molecule type" value="Transcribed_RNA"/>
</dbReference>
<organism evidence="1">
    <name type="scientific">Arundo donax</name>
    <name type="common">Giant reed</name>
    <name type="synonym">Donax arundinaceus</name>
    <dbReference type="NCBI Taxonomy" id="35708"/>
    <lineage>
        <taxon>Eukaryota</taxon>
        <taxon>Viridiplantae</taxon>
        <taxon>Streptophyta</taxon>
        <taxon>Embryophyta</taxon>
        <taxon>Tracheophyta</taxon>
        <taxon>Spermatophyta</taxon>
        <taxon>Magnoliopsida</taxon>
        <taxon>Liliopsida</taxon>
        <taxon>Poales</taxon>
        <taxon>Poaceae</taxon>
        <taxon>PACMAD clade</taxon>
        <taxon>Arundinoideae</taxon>
        <taxon>Arundineae</taxon>
        <taxon>Arundo</taxon>
    </lineage>
</organism>
<name>A0A0A9EWF1_ARUDO</name>
<reference evidence="1" key="1">
    <citation type="submission" date="2014-09" db="EMBL/GenBank/DDBJ databases">
        <authorList>
            <person name="Magalhaes I.L.F."/>
            <person name="Oliveira U."/>
            <person name="Santos F.R."/>
            <person name="Vidigal T.H.D.A."/>
            <person name="Brescovit A.D."/>
            <person name="Santos A.J."/>
        </authorList>
    </citation>
    <scope>NUCLEOTIDE SEQUENCE</scope>
    <source>
        <tissue evidence="1">Shoot tissue taken approximately 20 cm above the soil surface</tissue>
    </source>
</reference>
<dbReference type="AlphaFoldDB" id="A0A0A9EWF1"/>
<proteinExistence type="predicted"/>
<sequence length="39" mass="4617">MSSVSSSDPLMYYFNTFRVSVTLSELQLRMYRCMNSEDQ</sequence>